<gene>
    <name evidence="1" type="ORF">DY000_02040186</name>
</gene>
<dbReference type="EMBL" id="QGKV02001507">
    <property type="protein sequence ID" value="KAF3532326.1"/>
    <property type="molecule type" value="Genomic_DNA"/>
</dbReference>
<name>A0ABQ7BJP7_BRACR</name>
<dbReference type="Proteomes" id="UP000266723">
    <property type="component" value="Unassembled WGS sequence"/>
</dbReference>
<accession>A0ABQ7BJP7</accession>
<keyword evidence="2" id="KW-1185">Reference proteome</keyword>
<evidence type="ECO:0000313" key="2">
    <source>
        <dbReference type="Proteomes" id="UP000266723"/>
    </source>
</evidence>
<proteinExistence type="predicted"/>
<evidence type="ECO:0000313" key="1">
    <source>
        <dbReference type="EMBL" id="KAF3532326.1"/>
    </source>
</evidence>
<sequence length="280" mass="31089">MSQDWRAGEYCSTELSVDCLRVSYRTWAAWALDVMTVGGPMDPGCKGNPWVLDPEVSEPGIKVLKGPHSAILDEATLGTCWGIAFYRSEAGHYRVLVLHAAFCRKPLSGLEGAGVGENPSARLCCFPRLEKQDIIRCSQTFALAQGQLYLMYPGWPGSKSLGPDPARLPPLRFDLILGRASLLEGSSYSARFCLFLGSRDRGRDLFHAPSLSVRGPLSPIDEGFQHFHETCNHIHPLERPGLEVSYLAKCLHPASARSPLFEICQMYPLRRFPRSYFESA</sequence>
<reference evidence="1 2" key="1">
    <citation type="journal article" date="2020" name="BMC Genomics">
        <title>Intraspecific diversification of the crop wild relative Brassica cretica Lam. using demographic model selection.</title>
        <authorList>
            <person name="Kioukis A."/>
            <person name="Michalopoulou V.A."/>
            <person name="Briers L."/>
            <person name="Pirintsos S."/>
            <person name="Studholme D.J."/>
            <person name="Pavlidis P."/>
            <person name="Sarris P.F."/>
        </authorList>
    </citation>
    <scope>NUCLEOTIDE SEQUENCE [LARGE SCALE GENOMIC DNA]</scope>
    <source>
        <strain evidence="2">cv. PFS-1207/04</strain>
    </source>
</reference>
<protein>
    <recommendedName>
        <fullName evidence="3">DUF295 domain-containing protein</fullName>
    </recommendedName>
</protein>
<evidence type="ECO:0008006" key="3">
    <source>
        <dbReference type="Google" id="ProtNLM"/>
    </source>
</evidence>
<organism evidence="1 2">
    <name type="scientific">Brassica cretica</name>
    <name type="common">Mustard</name>
    <dbReference type="NCBI Taxonomy" id="69181"/>
    <lineage>
        <taxon>Eukaryota</taxon>
        <taxon>Viridiplantae</taxon>
        <taxon>Streptophyta</taxon>
        <taxon>Embryophyta</taxon>
        <taxon>Tracheophyta</taxon>
        <taxon>Spermatophyta</taxon>
        <taxon>Magnoliopsida</taxon>
        <taxon>eudicotyledons</taxon>
        <taxon>Gunneridae</taxon>
        <taxon>Pentapetalae</taxon>
        <taxon>rosids</taxon>
        <taxon>malvids</taxon>
        <taxon>Brassicales</taxon>
        <taxon>Brassicaceae</taxon>
        <taxon>Brassiceae</taxon>
        <taxon>Brassica</taxon>
    </lineage>
</organism>
<comment type="caution">
    <text evidence="1">The sequence shown here is derived from an EMBL/GenBank/DDBJ whole genome shotgun (WGS) entry which is preliminary data.</text>
</comment>